<dbReference type="PANTHER" id="PTHR37549">
    <property type="entry name" value="LIPOPROTEIN LPRI"/>
    <property type="match status" value="1"/>
</dbReference>
<protein>
    <submittedName>
        <fullName evidence="3">DUF1311 domain-containing protein</fullName>
    </submittedName>
</protein>
<dbReference type="Pfam" id="PF07007">
    <property type="entry name" value="LprI"/>
    <property type="match status" value="1"/>
</dbReference>
<name>A0A7X1U4F7_9PSED</name>
<proteinExistence type="predicted"/>
<evidence type="ECO:0000256" key="1">
    <source>
        <dbReference type="SAM" id="SignalP"/>
    </source>
</evidence>
<dbReference type="PANTHER" id="PTHR37549:SF1">
    <property type="entry name" value="LIPOPROTEIN LPRI"/>
    <property type="match status" value="1"/>
</dbReference>
<feature type="chain" id="PRO_5031206056" evidence="1">
    <location>
        <begin position="28"/>
        <end position="343"/>
    </location>
</feature>
<evidence type="ECO:0000313" key="4">
    <source>
        <dbReference type="Proteomes" id="UP000486534"/>
    </source>
</evidence>
<dbReference type="PROSITE" id="PS51257">
    <property type="entry name" value="PROKAR_LIPOPROTEIN"/>
    <property type="match status" value="1"/>
</dbReference>
<feature type="domain" description="Lysozyme inhibitor LprI-like N-terminal" evidence="2">
    <location>
        <begin position="32"/>
        <end position="104"/>
    </location>
</feature>
<feature type="signal peptide" evidence="1">
    <location>
        <begin position="1"/>
        <end position="27"/>
    </location>
</feature>
<sequence length="343" mass="37799">MPRSSFTSLRAAGLLCLALACAPTAQAAGLACAKAATASEKAICADSYTLQLDSQLASAWTTALAQSREPKALRQAQRQWLKERDDCQANLACLRGTYQSRLLELPFVNVPFAWQGTWQRVSTSPYFAGELFIRRLAQDRLDFEISGMGGANSGALQGEARIRGNEAHYAVEGCSLVFRARDGLLEVDQEGESYACGAGSGVNYSGRYVASKRELKPHYDLLSTALVHTEEEDRQARQLLGADYQTLLDSGSVFIEQHSAELPDAQVTQMWLRGVANTNAAIFLRGPQGQLWTAMLVVQGPADEVRVRYYSNVPEWKHSLPDVVQAWYEERTKGKRLALDMMP</sequence>
<dbReference type="AlphaFoldDB" id="A0A7X1U4F7"/>
<comment type="caution">
    <text evidence="3">The sequence shown here is derived from an EMBL/GenBank/DDBJ whole genome shotgun (WGS) entry which is preliminary data.</text>
</comment>
<dbReference type="RefSeq" id="WP_152897608.1">
    <property type="nucleotide sequence ID" value="NZ_WHUV01000002.1"/>
</dbReference>
<accession>A0A7X1U4F7</accession>
<dbReference type="InterPro" id="IPR009739">
    <property type="entry name" value="LprI-like_N"/>
</dbReference>
<reference evidence="3 4" key="1">
    <citation type="submission" date="2019-10" db="EMBL/GenBank/DDBJ databases">
        <title>Pseudomonas dajingensis sp. nov., isolated from the profound head ulcers of farmed Murray cod (Maccullochella peelii peelii).</title>
        <authorList>
            <person name="Liu Y."/>
        </authorList>
    </citation>
    <scope>NUCLEOTIDE SEQUENCE [LARGE SCALE GENOMIC DNA]</scope>
    <source>
        <strain evidence="3 4">MC042</strain>
    </source>
</reference>
<keyword evidence="1" id="KW-0732">Signal</keyword>
<dbReference type="EMBL" id="WHUV01000002">
    <property type="protein sequence ID" value="MQA53953.1"/>
    <property type="molecule type" value="Genomic_DNA"/>
</dbReference>
<evidence type="ECO:0000313" key="3">
    <source>
        <dbReference type="EMBL" id="MQA53953.1"/>
    </source>
</evidence>
<dbReference type="GO" id="GO:0005576">
    <property type="term" value="C:extracellular region"/>
    <property type="evidence" value="ECO:0007669"/>
    <property type="project" value="TreeGrafter"/>
</dbReference>
<dbReference type="InterPro" id="IPR052755">
    <property type="entry name" value="Lysozyme_Inhibitor_LprI"/>
</dbReference>
<evidence type="ECO:0000259" key="2">
    <source>
        <dbReference type="Pfam" id="PF07007"/>
    </source>
</evidence>
<gene>
    <name evidence="3" type="ORF">GDH07_11580</name>
</gene>
<dbReference type="Proteomes" id="UP000486534">
    <property type="component" value="Unassembled WGS sequence"/>
</dbReference>
<organism evidence="3 4">
    <name type="scientific">Pseudomonas piscis</name>
    <dbReference type="NCBI Taxonomy" id="2614538"/>
    <lineage>
        <taxon>Bacteria</taxon>
        <taxon>Pseudomonadati</taxon>
        <taxon>Pseudomonadota</taxon>
        <taxon>Gammaproteobacteria</taxon>
        <taxon>Pseudomonadales</taxon>
        <taxon>Pseudomonadaceae</taxon>
        <taxon>Pseudomonas</taxon>
    </lineage>
</organism>